<proteinExistence type="predicted"/>
<dbReference type="EMBL" id="BAAAMU010000009">
    <property type="protein sequence ID" value="GAA1621814.1"/>
    <property type="molecule type" value="Genomic_DNA"/>
</dbReference>
<reference evidence="1 2" key="1">
    <citation type="journal article" date="2019" name="Int. J. Syst. Evol. Microbiol.">
        <title>The Global Catalogue of Microorganisms (GCM) 10K type strain sequencing project: providing services to taxonomists for standard genome sequencing and annotation.</title>
        <authorList>
            <consortium name="The Broad Institute Genomics Platform"/>
            <consortium name="The Broad Institute Genome Sequencing Center for Infectious Disease"/>
            <person name="Wu L."/>
            <person name="Ma J."/>
        </authorList>
    </citation>
    <scope>NUCLEOTIDE SEQUENCE [LARGE SCALE GENOMIC DNA]</scope>
    <source>
        <strain evidence="1 2">JCM 13929</strain>
    </source>
</reference>
<evidence type="ECO:0000313" key="1">
    <source>
        <dbReference type="EMBL" id="GAA1621814.1"/>
    </source>
</evidence>
<protein>
    <submittedName>
        <fullName evidence="1">Uncharacterized protein</fullName>
    </submittedName>
</protein>
<dbReference type="RefSeq" id="WP_346103034.1">
    <property type="nucleotide sequence ID" value="NZ_BAAAMU010000009.1"/>
</dbReference>
<sequence>MIIWSPPDQPLFVDRHTAEQVLPPKDSSKALLLREAEDNLRRMLATIPLTDDERAAVDGGQLALDRLLEQLADVPTPAGPTPRELQRPAGAVLLPIVEVRQSGTLPP</sequence>
<gene>
    <name evidence="1" type="ORF">GCM10009733_018030</name>
</gene>
<organism evidence="1 2">
    <name type="scientific">Nonomuraea maheshkhaliensis</name>
    <dbReference type="NCBI Taxonomy" id="419590"/>
    <lineage>
        <taxon>Bacteria</taxon>
        <taxon>Bacillati</taxon>
        <taxon>Actinomycetota</taxon>
        <taxon>Actinomycetes</taxon>
        <taxon>Streptosporangiales</taxon>
        <taxon>Streptosporangiaceae</taxon>
        <taxon>Nonomuraea</taxon>
    </lineage>
</organism>
<evidence type="ECO:0000313" key="2">
    <source>
        <dbReference type="Proteomes" id="UP001500064"/>
    </source>
</evidence>
<dbReference type="Proteomes" id="UP001500064">
    <property type="component" value="Unassembled WGS sequence"/>
</dbReference>
<name>A0ABN2F0T6_9ACTN</name>
<comment type="caution">
    <text evidence="1">The sequence shown here is derived from an EMBL/GenBank/DDBJ whole genome shotgun (WGS) entry which is preliminary data.</text>
</comment>
<accession>A0ABN2F0T6</accession>
<keyword evidence="2" id="KW-1185">Reference proteome</keyword>